<evidence type="ECO:0000313" key="3">
    <source>
        <dbReference type="EMBL" id="GMN66170.1"/>
    </source>
</evidence>
<dbReference type="EMBL" id="BTGU01000295">
    <property type="protein sequence ID" value="GMN66173.1"/>
    <property type="molecule type" value="Genomic_DNA"/>
</dbReference>
<proteinExistence type="predicted"/>
<dbReference type="AlphaFoldDB" id="A0AA88E1X3"/>
<evidence type="ECO:0000313" key="6">
    <source>
        <dbReference type="EMBL" id="GMN66179.1"/>
    </source>
</evidence>
<dbReference type="InterPro" id="IPR015683">
    <property type="entry name" value="Ionotropic_Glu_rcpt"/>
</dbReference>
<reference evidence="5" key="1">
    <citation type="submission" date="2023-07" db="EMBL/GenBank/DDBJ databases">
        <title>draft genome sequence of fig (Ficus carica).</title>
        <authorList>
            <person name="Takahashi T."/>
            <person name="Nishimura K."/>
        </authorList>
    </citation>
    <scope>NUCLEOTIDE SEQUENCE</scope>
</reference>
<dbReference type="Gene3D" id="3.40.190.10">
    <property type="entry name" value="Periplasmic binding protein-like II"/>
    <property type="match status" value="1"/>
</dbReference>
<dbReference type="Proteomes" id="UP001187192">
    <property type="component" value="Unassembled WGS sequence"/>
</dbReference>
<keyword evidence="2" id="KW-1133">Transmembrane helix</keyword>
<dbReference type="EMBL" id="BTGU01000297">
    <property type="protein sequence ID" value="GMN66179.1"/>
    <property type="molecule type" value="Genomic_DNA"/>
</dbReference>
<evidence type="ECO:0008006" key="8">
    <source>
        <dbReference type="Google" id="ProtNLM"/>
    </source>
</evidence>
<keyword evidence="7" id="KW-1185">Reference proteome</keyword>
<keyword evidence="2" id="KW-0812">Transmembrane</keyword>
<evidence type="ECO:0000313" key="7">
    <source>
        <dbReference type="Proteomes" id="UP001187192"/>
    </source>
</evidence>
<protein>
    <recommendedName>
        <fullName evidence="8">Ionotropic glutamate receptor C-terminal domain-containing protein</fullName>
    </recommendedName>
</protein>
<evidence type="ECO:0000313" key="5">
    <source>
        <dbReference type="EMBL" id="GMN66176.1"/>
    </source>
</evidence>
<feature type="transmembrane region" description="Helical" evidence="2">
    <location>
        <begin position="158"/>
        <end position="183"/>
    </location>
</feature>
<dbReference type="FunFam" id="3.40.190.10:FF:000195">
    <property type="entry name" value="Glutamate receptor 2.7"/>
    <property type="match status" value="1"/>
</dbReference>
<gene>
    <name evidence="3" type="ORF">TIFTF001_035239</name>
    <name evidence="4" type="ORF">TIFTF001_035241</name>
    <name evidence="5" type="ORF">TIFTF001_035245</name>
    <name evidence="6" type="ORF">TIFTF001_035247</name>
</gene>
<evidence type="ECO:0000313" key="4">
    <source>
        <dbReference type="EMBL" id="GMN66173.1"/>
    </source>
</evidence>
<evidence type="ECO:0000256" key="1">
    <source>
        <dbReference type="SAM" id="MobiDB-lite"/>
    </source>
</evidence>
<dbReference type="EMBL" id="BTGU01000296">
    <property type="protein sequence ID" value="GMN66176.1"/>
    <property type="molecule type" value="Genomic_DNA"/>
</dbReference>
<dbReference type="SUPFAM" id="SSF53850">
    <property type="entry name" value="Periplasmic binding protein-like II"/>
    <property type="match status" value="1"/>
</dbReference>
<dbReference type="PANTHER" id="PTHR18966">
    <property type="entry name" value="IONOTROPIC GLUTAMATE RECEPTOR"/>
    <property type="match status" value="1"/>
</dbReference>
<feature type="region of interest" description="Disordered" evidence="1">
    <location>
        <begin position="232"/>
        <end position="271"/>
    </location>
</feature>
<sequence length="271" mass="30461">MLTVQSLQPAVVDVNELIKSGTFVGYQTNSFVREFIIEQLGFNESKLRSYSNTYEYHEALSKGSENGGVDAIFDEIPYIRIFLAKYCYKYTIVGPTYKSDGFGFAFPVWSPLVSYISRALLNVTEDHNKMRELEQKYFGDQTSCEDQSSKFSSDGHSLSVYSFGGLFIITGLASGFSCLIYLVKFHWKHWPAVNAIHTESSLWSRVIKMAKHFDNKDISLHDDFSNRSEADARGEVLSGHGENSHSSQVENTAIDEQDEHQSTDSGVHGVA</sequence>
<keyword evidence="2" id="KW-0472">Membrane</keyword>
<organism evidence="5 7">
    <name type="scientific">Ficus carica</name>
    <name type="common">Common fig</name>
    <dbReference type="NCBI Taxonomy" id="3494"/>
    <lineage>
        <taxon>Eukaryota</taxon>
        <taxon>Viridiplantae</taxon>
        <taxon>Streptophyta</taxon>
        <taxon>Embryophyta</taxon>
        <taxon>Tracheophyta</taxon>
        <taxon>Spermatophyta</taxon>
        <taxon>Magnoliopsida</taxon>
        <taxon>eudicotyledons</taxon>
        <taxon>Gunneridae</taxon>
        <taxon>Pentapetalae</taxon>
        <taxon>rosids</taxon>
        <taxon>fabids</taxon>
        <taxon>Rosales</taxon>
        <taxon>Moraceae</taxon>
        <taxon>Ficeae</taxon>
        <taxon>Ficus</taxon>
    </lineage>
</organism>
<evidence type="ECO:0000256" key="2">
    <source>
        <dbReference type="SAM" id="Phobius"/>
    </source>
</evidence>
<comment type="caution">
    <text evidence="5">The sequence shown here is derived from an EMBL/GenBank/DDBJ whole genome shotgun (WGS) entry which is preliminary data.</text>
</comment>
<dbReference type="EMBL" id="BTGU01000294">
    <property type="protein sequence ID" value="GMN66170.1"/>
    <property type="molecule type" value="Genomic_DNA"/>
</dbReference>
<accession>A0AA88E1X3</accession>
<name>A0AA88E1X3_FICCA</name>